<organism evidence="1">
    <name type="scientific">mine drainage metagenome</name>
    <dbReference type="NCBI Taxonomy" id="410659"/>
    <lineage>
        <taxon>unclassified sequences</taxon>
        <taxon>metagenomes</taxon>
        <taxon>ecological metagenomes</taxon>
    </lineage>
</organism>
<comment type="caution">
    <text evidence="1">The sequence shown here is derived from an EMBL/GenBank/DDBJ whole genome shotgun (WGS) entry which is preliminary data.</text>
</comment>
<protein>
    <submittedName>
        <fullName evidence="1">Uncharacterized protein</fullName>
    </submittedName>
</protein>
<sequence length="160" mass="18592">MYLRAHLGASPVIVRHVMDNSNDTMFAWLDNHRFAVTVYDRSCPYAGLYDFFPSRIAVYGTNGRRLSTGACAFGVVAGHGRMALIGERANDWWWNLWQNIVDDERYWNDGYESFHHTWSLDGGKTWHDGAPLLFDGNGTLLYETRFNNPLQNVWRIQWSR</sequence>
<dbReference type="EMBL" id="CABO01000028">
    <property type="protein sequence ID" value="CBI01891.1"/>
    <property type="molecule type" value="Genomic_DNA"/>
</dbReference>
<accession>E6Q4G9</accession>
<evidence type="ECO:0000313" key="1">
    <source>
        <dbReference type="EMBL" id="CBI01891.1"/>
    </source>
</evidence>
<reference evidence="1" key="1">
    <citation type="submission" date="2009-10" db="EMBL/GenBank/DDBJ databases">
        <title>Diversity of trophic interactions inside an arsenic-rich microbial ecosystem.</title>
        <authorList>
            <person name="Bertin P.N."/>
            <person name="Heinrich-Salmeron A."/>
            <person name="Pelletier E."/>
            <person name="Goulhen-Chollet F."/>
            <person name="Arsene-Ploetze F."/>
            <person name="Gallien S."/>
            <person name="Calteau A."/>
            <person name="Vallenet D."/>
            <person name="Casiot C."/>
            <person name="Chane-Woon-Ming B."/>
            <person name="Giloteaux L."/>
            <person name="Barakat M."/>
            <person name="Bonnefoy V."/>
            <person name="Bruneel O."/>
            <person name="Chandler M."/>
            <person name="Cleiss J."/>
            <person name="Duran R."/>
            <person name="Elbaz-Poulichet F."/>
            <person name="Fonknechten N."/>
            <person name="Lauga B."/>
            <person name="Mornico D."/>
            <person name="Ortet P."/>
            <person name="Schaeffer C."/>
            <person name="Siguier P."/>
            <person name="Alexander Thil Smith A."/>
            <person name="Van Dorsselaer A."/>
            <person name="Weissenbach J."/>
            <person name="Medigue C."/>
            <person name="Le Paslier D."/>
        </authorList>
    </citation>
    <scope>NUCLEOTIDE SEQUENCE</scope>
</reference>
<dbReference type="AlphaFoldDB" id="E6Q4G9"/>
<name>E6Q4G9_9ZZZZ</name>
<gene>
    <name evidence="1" type="ORF">CARN4_2086</name>
</gene>
<proteinExistence type="predicted"/>